<dbReference type="EMBL" id="CP061038">
    <property type="protein sequence ID" value="QNQ09639.1"/>
    <property type="molecule type" value="Genomic_DNA"/>
</dbReference>
<proteinExistence type="predicted"/>
<dbReference type="InterPro" id="IPR036511">
    <property type="entry name" value="TGT-like_sf"/>
</dbReference>
<evidence type="ECO:0000313" key="1">
    <source>
        <dbReference type="EMBL" id="QNQ09639.1"/>
    </source>
</evidence>
<accession>A0A7H0LIY6</accession>
<dbReference type="GO" id="GO:0006400">
    <property type="term" value="P:tRNA modification"/>
    <property type="evidence" value="ECO:0007669"/>
    <property type="project" value="InterPro"/>
</dbReference>
<reference evidence="1 2" key="1">
    <citation type="submission" date="2020-09" db="EMBL/GenBank/DDBJ databases">
        <title>Sphingomonas sp., a new species isolated from pork steak.</title>
        <authorList>
            <person name="Heidler von Heilborn D."/>
        </authorList>
    </citation>
    <scope>NUCLEOTIDE SEQUENCE [LARGE SCALE GENOMIC DNA]</scope>
    <source>
        <strain evidence="2">S8-3T</strain>
    </source>
</reference>
<protein>
    <submittedName>
        <fullName evidence="1">Uncharacterized protein</fullName>
    </submittedName>
</protein>
<keyword evidence="2" id="KW-1185">Reference proteome</keyword>
<evidence type="ECO:0000313" key="2">
    <source>
        <dbReference type="Proteomes" id="UP000516148"/>
    </source>
</evidence>
<name>A0A7H0LIY6_9SPHN</name>
<gene>
    <name evidence="1" type="ORF">H3Z74_23965</name>
</gene>
<dbReference type="AlphaFoldDB" id="A0A7H0LIY6"/>
<dbReference type="RefSeq" id="WP_187761950.1">
    <property type="nucleotide sequence ID" value="NZ_CP061038.1"/>
</dbReference>
<dbReference type="KEGG" id="spap:H3Z74_23965"/>
<sequence length="213" mass="23561">MIAYASRTGTRRNLDALRSAGWRLMLSARGVLRTEGFRYALDNGAWTSFQRGERFHEAAFEKAVALVGQDADWIVVPDIVMGGIASLRFSRAWLERLRRRQTLSGKTLLIPVQNGMNPGHIRDLIGPRTGIFVGGDTVWKLATMARWARLAHHRGAICHVGRVNSARRIRLCAAAGIDSFDGSGVSRFASALPPLDLARRQGDIEGWLAERTV</sequence>
<dbReference type="Proteomes" id="UP000516148">
    <property type="component" value="Chromosome"/>
</dbReference>
<dbReference type="SUPFAM" id="SSF51713">
    <property type="entry name" value="tRNA-guanine transglycosylase"/>
    <property type="match status" value="1"/>
</dbReference>
<organism evidence="1 2">
    <name type="scientific">Sphingomonas alpina</name>
    <dbReference type="NCBI Taxonomy" id="653931"/>
    <lineage>
        <taxon>Bacteria</taxon>
        <taxon>Pseudomonadati</taxon>
        <taxon>Pseudomonadota</taxon>
        <taxon>Alphaproteobacteria</taxon>
        <taxon>Sphingomonadales</taxon>
        <taxon>Sphingomonadaceae</taxon>
        <taxon>Sphingomonas</taxon>
    </lineage>
</organism>